<feature type="domain" description="Integrase catalytic" evidence="2">
    <location>
        <begin position="255"/>
        <end position="482"/>
    </location>
</feature>
<dbReference type="InterPro" id="IPR015378">
    <property type="entry name" value="Transposase-like_Mu_C"/>
</dbReference>
<protein>
    <submittedName>
        <fullName evidence="3">Mu transposase C-terminal domain-containing protein</fullName>
    </submittedName>
</protein>
<dbReference type="EMBL" id="JAVLUS010000011">
    <property type="protein sequence ID" value="MDS1114935.1"/>
    <property type="molecule type" value="Genomic_DNA"/>
</dbReference>
<reference evidence="3 4" key="1">
    <citation type="submission" date="2023-08" db="EMBL/GenBank/DDBJ databases">
        <title>Bioegradation of LLDPE and BLDPE plastic by marine bacteria from coast plastic debris.</title>
        <authorList>
            <person name="Rong Z."/>
        </authorList>
    </citation>
    <scope>NUCLEOTIDE SEQUENCE [LARGE SCALE GENOMIC DNA]</scope>
    <source>
        <strain evidence="3 4">Z-2</strain>
    </source>
</reference>
<evidence type="ECO:0000313" key="3">
    <source>
        <dbReference type="EMBL" id="MDS1114935.1"/>
    </source>
</evidence>
<feature type="compositionally biased region" description="Basic and acidic residues" evidence="1">
    <location>
        <begin position="633"/>
        <end position="651"/>
    </location>
</feature>
<dbReference type="RefSeq" id="WP_310950982.1">
    <property type="nucleotide sequence ID" value="NZ_JAVLUS010000011.1"/>
</dbReference>
<evidence type="ECO:0000256" key="1">
    <source>
        <dbReference type="SAM" id="MobiDB-lite"/>
    </source>
</evidence>
<comment type="caution">
    <text evidence="3">The sequence shown here is derived from an EMBL/GenBank/DDBJ whole genome shotgun (WGS) entry which is preliminary data.</text>
</comment>
<dbReference type="Pfam" id="PF09299">
    <property type="entry name" value="Mu-transpos_C"/>
    <property type="match status" value="1"/>
</dbReference>
<feature type="compositionally biased region" description="Basic residues" evidence="1">
    <location>
        <begin position="613"/>
        <end position="632"/>
    </location>
</feature>
<feature type="region of interest" description="Disordered" evidence="1">
    <location>
        <begin position="574"/>
        <end position="651"/>
    </location>
</feature>
<feature type="compositionally biased region" description="Polar residues" evidence="1">
    <location>
        <begin position="589"/>
        <end position="603"/>
    </location>
</feature>
<gene>
    <name evidence="3" type="ORF">RD149_14280</name>
</gene>
<evidence type="ECO:0000259" key="2">
    <source>
        <dbReference type="PROSITE" id="PS50994"/>
    </source>
</evidence>
<dbReference type="InterPro" id="IPR001584">
    <property type="entry name" value="Integrase_cat-core"/>
</dbReference>
<dbReference type="InterPro" id="IPR012337">
    <property type="entry name" value="RNaseH-like_sf"/>
</dbReference>
<dbReference type="SUPFAM" id="SSF53098">
    <property type="entry name" value="Ribonuclease H-like"/>
    <property type="match status" value="2"/>
</dbReference>
<feature type="compositionally biased region" description="Basic and acidic residues" evidence="1">
    <location>
        <begin position="576"/>
        <end position="588"/>
    </location>
</feature>
<evidence type="ECO:0000313" key="4">
    <source>
        <dbReference type="Proteomes" id="UP001265083"/>
    </source>
</evidence>
<name>A0ABU2GU07_9ACTN</name>
<organism evidence="3 4">
    <name type="scientific">Gordonia westfalica</name>
    <dbReference type="NCBI Taxonomy" id="158898"/>
    <lineage>
        <taxon>Bacteria</taxon>
        <taxon>Bacillati</taxon>
        <taxon>Actinomycetota</taxon>
        <taxon>Actinomycetes</taxon>
        <taxon>Mycobacteriales</taxon>
        <taxon>Gordoniaceae</taxon>
        <taxon>Gordonia</taxon>
    </lineage>
</organism>
<sequence length="672" mass="75640">MQLRRVNLGDIISWDGRDWIVDAHGRNGSRLNPVTDGTPRWVDMATISHGGSFEYHGGSDGHLGVAADRIQLAMLDPATRADALFWLQHLTEARFGVVDPHNPDAVPRDGYGPETTIEGRMERKAQELNAAGIKTSRTSLFRKDAQYRAHGIVGLIDGRRAKESTGQKIPQIVDDAAHRVIAEHLGATTRDVLYYLDKVKQRVRHDNPDIDVNWPSDRTLRRWLTPLLDAAGLTKSAQHRRSEGNRPKRAFQPILATYPGQFVEIDSNTLDVEAVMPDGKVIRPYMTAAIDVFTDSVVGFHIHGGAPSSTDHAILFARMVSPRRAVDRIDHELSLGKSKVLPGSAMIAMGQANSEAPAMPFIAVETLTMDRGKDFLASRAAAETLGWSVIDAPPHSPTAKPHVERFFKSVNSLFLSRIDSYVGNSPEHRARAERAAIPFASLVDQMWAFIITVYQNRPHSGFVLREHPGRTFTPNQMYAASFDATAGIPLPFSDRDYIALMPRDERTIRSDGVHLGNEIYDSPELNDLRTRSGKFEVRHDPYDSERVWVRHPDTSEWITCHARSIRLAALLPHSHSAPEHRQTLERPNRPSTRTLSGRRTFSMPSPLVWQRNRPARRRHASRQTQRPRRRPDHKLYECRSDSRHGTPEKEARRVVDWHRCRLHEPAGSGVVV</sequence>
<dbReference type="Gene3D" id="3.30.420.10">
    <property type="entry name" value="Ribonuclease H-like superfamily/Ribonuclease H"/>
    <property type="match status" value="1"/>
</dbReference>
<dbReference type="InterPro" id="IPR036397">
    <property type="entry name" value="RNaseH_sf"/>
</dbReference>
<keyword evidence="4" id="KW-1185">Reference proteome</keyword>
<dbReference type="PROSITE" id="PS50994">
    <property type="entry name" value="INTEGRASE"/>
    <property type="match status" value="1"/>
</dbReference>
<accession>A0ABU2GU07</accession>
<dbReference type="Proteomes" id="UP001265083">
    <property type="component" value="Unassembled WGS sequence"/>
</dbReference>
<proteinExistence type="predicted"/>